<reference evidence="1" key="1">
    <citation type="journal article" date="2021" name="Proc. Natl. Acad. Sci. U.S.A.">
        <title>A Catalog of Tens of Thousands of Viruses from Human Metagenomes Reveals Hidden Associations with Chronic Diseases.</title>
        <authorList>
            <person name="Tisza M.J."/>
            <person name="Buck C.B."/>
        </authorList>
    </citation>
    <scope>NUCLEOTIDE SEQUENCE</scope>
    <source>
        <strain evidence="1">CtWT735</strain>
    </source>
</reference>
<protein>
    <submittedName>
        <fullName evidence="1">Uncharacterized protein</fullName>
    </submittedName>
</protein>
<dbReference type="EMBL" id="BK015930">
    <property type="protein sequence ID" value="DAF85742.1"/>
    <property type="molecule type" value="Genomic_DNA"/>
</dbReference>
<evidence type="ECO:0000313" key="1">
    <source>
        <dbReference type="EMBL" id="DAF85742.1"/>
    </source>
</evidence>
<accession>A0A8S5TU66</accession>
<organism evidence="1">
    <name type="scientific">Siphoviridae sp. ctWT735</name>
    <dbReference type="NCBI Taxonomy" id="2825538"/>
    <lineage>
        <taxon>Viruses</taxon>
        <taxon>Duplodnaviria</taxon>
        <taxon>Heunggongvirae</taxon>
        <taxon>Uroviricota</taxon>
        <taxon>Caudoviricetes</taxon>
    </lineage>
</organism>
<name>A0A8S5TU66_9CAUD</name>
<sequence>MTQANCPNCGAPKIGNKCEYCGTVFDSKYIEKPCVDRRQRYLDKMYCIGRITMEQYLALCDAHAQGLDEYTELKIQSKLLYSDAIHAMKKYAPDLAAKGLPSLNDVRAVKFDPRTEGWELYI</sequence>
<proteinExistence type="predicted"/>